<dbReference type="Gene3D" id="1.10.357.10">
    <property type="entry name" value="Tetracycline Repressor, domain 2"/>
    <property type="match status" value="1"/>
</dbReference>
<evidence type="ECO:0000313" key="4">
    <source>
        <dbReference type="EMBL" id="AMO69575.1"/>
    </source>
</evidence>
<protein>
    <recommendedName>
        <fullName evidence="3">HTH tetR-type domain-containing protein</fullName>
    </recommendedName>
</protein>
<dbReference type="GO" id="GO:0003677">
    <property type="term" value="F:DNA binding"/>
    <property type="evidence" value="ECO:0007669"/>
    <property type="project" value="UniProtKB-UniRule"/>
</dbReference>
<dbReference type="KEGG" id="zal:AZF00_15285"/>
<name>A0A127M8Q8_9GAMM</name>
<feature type="domain" description="HTH tetR-type" evidence="3">
    <location>
        <begin position="11"/>
        <end position="71"/>
    </location>
</feature>
<dbReference type="InterPro" id="IPR050624">
    <property type="entry name" value="HTH-type_Tx_Regulator"/>
</dbReference>
<dbReference type="SUPFAM" id="SSF46689">
    <property type="entry name" value="Homeodomain-like"/>
    <property type="match status" value="1"/>
</dbReference>
<dbReference type="STRING" id="1470434.AZF00_15285"/>
<dbReference type="Pfam" id="PF00440">
    <property type="entry name" value="TetR_N"/>
    <property type="match status" value="1"/>
</dbReference>
<evidence type="ECO:0000256" key="1">
    <source>
        <dbReference type="ARBA" id="ARBA00023125"/>
    </source>
</evidence>
<dbReference type="PANTHER" id="PTHR43479">
    <property type="entry name" value="ACREF/ENVCD OPERON REPRESSOR-RELATED"/>
    <property type="match status" value="1"/>
</dbReference>
<feature type="DNA-binding region" description="H-T-H motif" evidence="2">
    <location>
        <begin position="34"/>
        <end position="53"/>
    </location>
</feature>
<dbReference type="EMBL" id="CP014544">
    <property type="protein sequence ID" value="AMO69575.1"/>
    <property type="molecule type" value="Genomic_DNA"/>
</dbReference>
<gene>
    <name evidence="4" type="ORF">AZF00_15285</name>
</gene>
<proteinExistence type="predicted"/>
<accession>A0A127M8Q8</accession>
<sequence>MKAMPSQARAKQKRAALIAAASECFVSHGYHDTTAKTVASKAGVATGTFYQYFENKEDMLRVIAKQRMEELYQQVPSATEFLELSSKVEKGGVKPGATERIFHHVLELIYAFHEQAPELHQILEQRKELDPELAEILGQGEKMLYDRVLMFVNRFNIENADAVAFNLFAMAEGLVHRQVFGRPRQSKALTLQLGAAMLASYFDNL</sequence>
<organism evidence="4 5">
    <name type="scientific">Zhongshania aliphaticivorans</name>
    <dbReference type="NCBI Taxonomy" id="1470434"/>
    <lineage>
        <taxon>Bacteria</taxon>
        <taxon>Pseudomonadati</taxon>
        <taxon>Pseudomonadota</taxon>
        <taxon>Gammaproteobacteria</taxon>
        <taxon>Cellvibrionales</taxon>
        <taxon>Spongiibacteraceae</taxon>
        <taxon>Zhongshania</taxon>
    </lineage>
</organism>
<evidence type="ECO:0000256" key="2">
    <source>
        <dbReference type="PROSITE-ProRule" id="PRU00335"/>
    </source>
</evidence>
<keyword evidence="1 2" id="KW-0238">DNA-binding</keyword>
<dbReference type="PANTHER" id="PTHR43479:SF11">
    <property type="entry name" value="ACREF_ENVCD OPERON REPRESSOR-RELATED"/>
    <property type="match status" value="1"/>
</dbReference>
<dbReference type="Proteomes" id="UP000074119">
    <property type="component" value="Chromosome"/>
</dbReference>
<dbReference type="PROSITE" id="PS50977">
    <property type="entry name" value="HTH_TETR_2"/>
    <property type="match status" value="1"/>
</dbReference>
<dbReference type="InterPro" id="IPR009057">
    <property type="entry name" value="Homeodomain-like_sf"/>
</dbReference>
<evidence type="ECO:0000313" key="5">
    <source>
        <dbReference type="Proteomes" id="UP000074119"/>
    </source>
</evidence>
<reference evidence="4 5" key="1">
    <citation type="submission" date="2015-12" db="EMBL/GenBank/DDBJ databases">
        <authorList>
            <person name="Shamseldin A."/>
            <person name="Moawad H."/>
            <person name="Abd El-Rahim W.M."/>
            <person name="Sadowsky M.J."/>
        </authorList>
    </citation>
    <scope>NUCLEOTIDE SEQUENCE [LARGE SCALE GENOMIC DNA]</scope>
    <source>
        <strain evidence="4 5">SM2</strain>
    </source>
</reference>
<dbReference type="InterPro" id="IPR001647">
    <property type="entry name" value="HTH_TetR"/>
</dbReference>
<dbReference type="PROSITE" id="PS01081">
    <property type="entry name" value="HTH_TETR_1"/>
    <property type="match status" value="1"/>
</dbReference>
<dbReference type="AlphaFoldDB" id="A0A127M8Q8"/>
<dbReference type="RefSeq" id="WP_008251831.1">
    <property type="nucleotide sequence ID" value="NZ_CP014544.1"/>
</dbReference>
<dbReference type="InterPro" id="IPR023772">
    <property type="entry name" value="DNA-bd_HTH_TetR-type_CS"/>
</dbReference>
<dbReference type="PRINTS" id="PR00455">
    <property type="entry name" value="HTHTETR"/>
</dbReference>
<evidence type="ECO:0000259" key="3">
    <source>
        <dbReference type="PROSITE" id="PS50977"/>
    </source>
</evidence>